<evidence type="ECO:0000313" key="10">
    <source>
        <dbReference type="Proteomes" id="UP000662939"/>
    </source>
</evidence>
<gene>
    <name evidence="9" type="ORF">JQS30_08055</name>
</gene>
<feature type="domain" description="Glycoside hydrolase family 3 N-terminal" evidence="7">
    <location>
        <begin position="63"/>
        <end position="401"/>
    </location>
</feature>
<keyword evidence="4 9" id="KW-0378">Hydrolase</keyword>
<evidence type="ECO:0000259" key="8">
    <source>
        <dbReference type="Pfam" id="PF01915"/>
    </source>
</evidence>
<dbReference type="InterPro" id="IPR002772">
    <property type="entry name" value="Glyco_hydro_3_C"/>
</dbReference>
<organism evidence="9 10">
    <name type="scientific">Natronoglycomyces albus</name>
    <dbReference type="NCBI Taxonomy" id="2811108"/>
    <lineage>
        <taxon>Bacteria</taxon>
        <taxon>Bacillati</taxon>
        <taxon>Actinomycetota</taxon>
        <taxon>Actinomycetes</taxon>
        <taxon>Glycomycetales</taxon>
        <taxon>Glycomycetaceae</taxon>
        <taxon>Natronoglycomyces</taxon>
    </lineage>
</organism>
<comment type="catalytic activity">
    <reaction evidence="1">
        <text>Hydrolysis of terminal non-reducing N-acetyl-D-hexosamine residues in N-acetyl-beta-D-hexosaminides.</text>
        <dbReference type="EC" id="3.2.1.52"/>
    </reaction>
</comment>
<keyword evidence="5" id="KW-0326">Glycosidase</keyword>
<dbReference type="InterPro" id="IPR036962">
    <property type="entry name" value="Glyco_hydro_3_N_sf"/>
</dbReference>
<dbReference type="PRINTS" id="PR00133">
    <property type="entry name" value="GLHYDRLASE3"/>
</dbReference>
<dbReference type="AlphaFoldDB" id="A0A895XYZ6"/>
<keyword evidence="10" id="KW-1185">Reference proteome</keyword>
<comment type="similarity">
    <text evidence="2">Belongs to the glycosyl hydrolase 3 family.</text>
</comment>
<dbReference type="SUPFAM" id="SSF51445">
    <property type="entry name" value="(Trans)glycosidases"/>
    <property type="match status" value="1"/>
</dbReference>
<evidence type="ECO:0000256" key="4">
    <source>
        <dbReference type="ARBA" id="ARBA00022801"/>
    </source>
</evidence>
<dbReference type="InterPro" id="IPR050226">
    <property type="entry name" value="NagZ_Beta-hexosaminidase"/>
</dbReference>
<dbReference type="Gene3D" id="3.20.20.300">
    <property type="entry name" value="Glycoside hydrolase, family 3, N-terminal domain"/>
    <property type="match status" value="1"/>
</dbReference>
<keyword evidence="6" id="KW-0472">Membrane</keyword>
<dbReference type="InterPro" id="IPR036881">
    <property type="entry name" value="Glyco_hydro_3_C_sf"/>
</dbReference>
<dbReference type="FunFam" id="3.20.20.300:FF:000014">
    <property type="entry name" value="Beta-hexosaminidase, lipoprotein"/>
    <property type="match status" value="1"/>
</dbReference>
<feature type="domain" description="Glycoside hydrolase family 3 C-terminal" evidence="8">
    <location>
        <begin position="440"/>
        <end position="591"/>
    </location>
</feature>
<dbReference type="InterPro" id="IPR017853">
    <property type="entry name" value="GH"/>
</dbReference>
<dbReference type="KEGG" id="nav:JQS30_08055"/>
<dbReference type="GO" id="GO:0009254">
    <property type="term" value="P:peptidoglycan turnover"/>
    <property type="evidence" value="ECO:0007669"/>
    <property type="project" value="TreeGrafter"/>
</dbReference>
<evidence type="ECO:0000256" key="1">
    <source>
        <dbReference type="ARBA" id="ARBA00001231"/>
    </source>
</evidence>
<dbReference type="Proteomes" id="UP000662939">
    <property type="component" value="Chromosome"/>
</dbReference>
<accession>A0A895XYZ6</accession>
<proteinExistence type="inferred from homology"/>
<dbReference type="GO" id="GO:0004563">
    <property type="term" value="F:beta-N-acetylhexosaminidase activity"/>
    <property type="evidence" value="ECO:0007669"/>
    <property type="project" value="UniProtKB-EC"/>
</dbReference>
<dbReference type="EC" id="3.2.1.52" evidence="3"/>
<dbReference type="PANTHER" id="PTHR30480">
    <property type="entry name" value="BETA-HEXOSAMINIDASE-RELATED"/>
    <property type="match status" value="1"/>
</dbReference>
<dbReference type="PANTHER" id="PTHR30480:SF13">
    <property type="entry name" value="BETA-HEXOSAMINIDASE"/>
    <property type="match status" value="1"/>
</dbReference>
<dbReference type="Gene3D" id="3.40.50.1700">
    <property type="entry name" value="Glycoside hydrolase family 3 C-terminal domain"/>
    <property type="match status" value="1"/>
</dbReference>
<dbReference type="EMBL" id="CP070496">
    <property type="protein sequence ID" value="QSB06828.1"/>
    <property type="molecule type" value="Genomic_DNA"/>
</dbReference>
<evidence type="ECO:0000256" key="6">
    <source>
        <dbReference type="SAM" id="Phobius"/>
    </source>
</evidence>
<evidence type="ECO:0000256" key="5">
    <source>
        <dbReference type="ARBA" id="ARBA00023295"/>
    </source>
</evidence>
<name>A0A895XYZ6_9ACTN</name>
<keyword evidence="6" id="KW-0812">Transmembrane</keyword>
<keyword evidence="6" id="KW-1133">Transmembrane helix</keyword>
<evidence type="ECO:0000313" key="9">
    <source>
        <dbReference type="EMBL" id="QSB06828.1"/>
    </source>
</evidence>
<dbReference type="Pfam" id="PF01915">
    <property type="entry name" value="Glyco_hydro_3_C"/>
    <property type="match status" value="1"/>
</dbReference>
<feature type="transmembrane region" description="Helical" evidence="6">
    <location>
        <begin position="12"/>
        <end position="34"/>
    </location>
</feature>
<evidence type="ECO:0000256" key="3">
    <source>
        <dbReference type="ARBA" id="ARBA00012663"/>
    </source>
</evidence>
<dbReference type="RefSeq" id="WP_213172835.1">
    <property type="nucleotide sequence ID" value="NZ_CP070496.1"/>
</dbReference>
<dbReference type="Pfam" id="PF00933">
    <property type="entry name" value="Glyco_hydro_3"/>
    <property type="match status" value="1"/>
</dbReference>
<protein>
    <recommendedName>
        <fullName evidence="3">beta-N-acetylhexosaminidase</fullName>
        <ecNumber evidence="3">3.2.1.52</ecNumber>
    </recommendedName>
</protein>
<evidence type="ECO:0000259" key="7">
    <source>
        <dbReference type="Pfam" id="PF00933"/>
    </source>
</evidence>
<dbReference type="GO" id="GO:0005975">
    <property type="term" value="P:carbohydrate metabolic process"/>
    <property type="evidence" value="ECO:0007669"/>
    <property type="project" value="InterPro"/>
</dbReference>
<sequence>MSVGGSLSRRGALFVAGVVTAVAVLVVVFVVVLGKGNGQGMRDSRSFDDGGDYVEYMVGQMSLEEKVGQLFMTYVFGDAADTANADFVAANQDAHGVDNADELFERFHVGGVIYFSWADNLGDPVQIAQLSNGIQDAAVSSGAGVPALISTDQEHGLITRIGDPVTALPGSMALGASGDFEDARLAAGISGQELAAMGLNYNFAPVADVNVNPANPVIGVRSFSSDPGVVAELTAAQVEGYRFHVAAAAKHFPGHGNTDVDSHVALPEITHDRQQWELTDLPPFAAAIEAGVDSIMSAHLRFPSLDASGTPATLSEPIMTGLLRDELGFDGVVVTDSLEMEGVRADYSDAQIPVKALQAGVDMLLMPADLEVAFDAVLDAVSSGELTEERIDESVARILRLKFDRGIVSSPMVNVDRVDAVVGSAKNTASAQDITDATTTLLSNEGVLPLDVDSGADVLVTGVGEDVTASLAEQFPARGVNAEALATGVEPSAEQIARAVAASEDADVVVVLTRNLRSSPDQVALVEALIGSGTDVVAVAVENPSDIAYMDAPGAAVATYATTASAVRSLAGVIFGERDATGRLPVDVVDAGGEVLFERGHGLSR</sequence>
<reference evidence="9" key="1">
    <citation type="submission" date="2021-02" db="EMBL/GenBank/DDBJ databases">
        <title>Natronoglycomyces albus gen. nov., sp. nov, a haloalkaliphilic actinobacterium from a soda solonchak soil.</title>
        <authorList>
            <person name="Sorokin D.Y."/>
            <person name="Khijniak T.V."/>
            <person name="Zakharycheva A.P."/>
            <person name="Boueva O.V."/>
            <person name="Ariskina E.V."/>
            <person name="Hahnke R.L."/>
            <person name="Bunk B."/>
            <person name="Sproer C."/>
            <person name="Schumann P."/>
            <person name="Evtushenko L.I."/>
            <person name="Kublanov I.V."/>
        </authorList>
    </citation>
    <scope>NUCLEOTIDE SEQUENCE</scope>
    <source>
        <strain evidence="9">DSM 106290</strain>
    </source>
</reference>
<dbReference type="SUPFAM" id="SSF52279">
    <property type="entry name" value="Beta-D-glucan exohydrolase, C-terminal domain"/>
    <property type="match status" value="1"/>
</dbReference>
<evidence type="ECO:0000256" key="2">
    <source>
        <dbReference type="ARBA" id="ARBA00005336"/>
    </source>
</evidence>
<dbReference type="InterPro" id="IPR001764">
    <property type="entry name" value="Glyco_hydro_3_N"/>
</dbReference>